<evidence type="ECO:0000256" key="1">
    <source>
        <dbReference type="SAM" id="MobiDB-lite"/>
    </source>
</evidence>
<dbReference type="SUPFAM" id="SSF49265">
    <property type="entry name" value="Fibronectin type III"/>
    <property type="match status" value="1"/>
</dbReference>
<evidence type="ECO:0000259" key="2">
    <source>
        <dbReference type="PROSITE" id="PS50853"/>
    </source>
</evidence>
<dbReference type="GO" id="GO:0005819">
    <property type="term" value="C:spindle"/>
    <property type="evidence" value="ECO:0007669"/>
    <property type="project" value="TreeGrafter"/>
</dbReference>
<reference evidence="4" key="1">
    <citation type="submission" date="2025-08" db="UniProtKB">
        <authorList>
            <consortium name="RefSeq"/>
        </authorList>
    </citation>
    <scope>IDENTIFICATION</scope>
</reference>
<dbReference type="PANTHER" id="PTHR21437">
    <property type="entry name" value="WIDE AWAKE"/>
    <property type="match status" value="1"/>
</dbReference>
<evidence type="ECO:0000313" key="4">
    <source>
        <dbReference type="RefSeq" id="XP_031428293.1"/>
    </source>
</evidence>
<accession>A0A6P8FIU5</accession>
<keyword evidence="3" id="KW-1185">Reference proteome</keyword>
<dbReference type="RefSeq" id="XP_031428293.1">
    <property type="nucleotide sequence ID" value="XM_031572433.2"/>
</dbReference>
<dbReference type="SMART" id="SM00060">
    <property type="entry name" value="FN3"/>
    <property type="match status" value="1"/>
</dbReference>
<dbReference type="KEGG" id="char:105898585"/>
<name>A0A6P8FIU5_CLUHA</name>
<dbReference type="InterPro" id="IPR036116">
    <property type="entry name" value="FN3_sf"/>
</dbReference>
<dbReference type="GeneID" id="105898585"/>
<dbReference type="Proteomes" id="UP000515152">
    <property type="component" value="Chromosome 1"/>
</dbReference>
<evidence type="ECO:0000313" key="3">
    <source>
        <dbReference type="Proteomes" id="UP000515152"/>
    </source>
</evidence>
<dbReference type="GO" id="GO:0000132">
    <property type="term" value="P:establishment of mitotic spindle orientation"/>
    <property type="evidence" value="ECO:0007669"/>
    <property type="project" value="TreeGrafter"/>
</dbReference>
<dbReference type="CDD" id="cd00063">
    <property type="entry name" value="FN3"/>
    <property type="match status" value="1"/>
</dbReference>
<organism evidence="3 4">
    <name type="scientific">Clupea harengus</name>
    <name type="common">Atlantic herring</name>
    <dbReference type="NCBI Taxonomy" id="7950"/>
    <lineage>
        <taxon>Eukaryota</taxon>
        <taxon>Metazoa</taxon>
        <taxon>Chordata</taxon>
        <taxon>Craniata</taxon>
        <taxon>Vertebrata</taxon>
        <taxon>Euteleostomi</taxon>
        <taxon>Actinopterygii</taxon>
        <taxon>Neopterygii</taxon>
        <taxon>Teleostei</taxon>
        <taxon>Clupei</taxon>
        <taxon>Clupeiformes</taxon>
        <taxon>Clupeoidei</taxon>
        <taxon>Clupeidae</taxon>
        <taxon>Clupea</taxon>
    </lineage>
</organism>
<dbReference type="Pfam" id="PF00041">
    <property type="entry name" value="fn3"/>
    <property type="match status" value="1"/>
</dbReference>
<gene>
    <name evidence="4" type="primary">LOC105898585</name>
</gene>
<proteinExistence type="predicted"/>
<dbReference type="GO" id="GO:0061172">
    <property type="term" value="P:regulation of establishment of bipolar cell polarity"/>
    <property type="evidence" value="ECO:0007669"/>
    <property type="project" value="TreeGrafter"/>
</dbReference>
<dbReference type="OrthoDB" id="2428204at2759"/>
<feature type="domain" description="Fibronectin type-III" evidence="2">
    <location>
        <begin position="223"/>
        <end position="319"/>
    </location>
</feature>
<dbReference type="PROSITE" id="PS50853">
    <property type="entry name" value="FN3"/>
    <property type="match status" value="1"/>
</dbReference>
<feature type="region of interest" description="Disordered" evidence="1">
    <location>
        <begin position="93"/>
        <end position="114"/>
    </location>
</feature>
<protein>
    <submittedName>
        <fullName evidence="4">Ankyrin repeat and fibronectin type-III domain-containing protein 1-like</fullName>
    </submittedName>
</protein>
<dbReference type="InterPro" id="IPR013783">
    <property type="entry name" value="Ig-like_fold"/>
</dbReference>
<dbReference type="Gene3D" id="2.60.40.10">
    <property type="entry name" value="Immunoglobulins"/>
    <property type="match status" value="1"/>
</dbReference>
<dbReference type="PANTHER" id="PTHR21437:SF2">
    <property type="entry name" value="ANKYRIN REPEAT AND FIBRONECTIN TYPE-III DOMAIN-CONTAINING PROTEIN 1-LIKE"/>
    <property type="match status" value="1"/>
</dbReference>
<dbReference type="InterPro" id="IPR039269">
    <property type="entry name" value="ANKFN1"/>
</dbReference>
<dbReference type="AlphaFoldDB" id="A0A6P8FIU5"/>
<sequence length="1158" mass="128636">MSMTTKEYPQRRKSLGPVSPKRIYRSLSVRLRGGELLTDGDADTTKHQCRASSTVRPNKDTQLSCWVCFYTTLWEAVESEDTLAVQSLLSRDRACGGGEKPEQRGKWEKERERGVNSMSEHGLVPFDVAMLTHNSPLLQVLIKAGARHNPYLSRPSEWALKLDALVALAGRRVEEHRRVVLSRAKAGVQLQASAQRQLHLWTLRHQLYCKMKESLHLTVLPGPPSSAVLQVTSASSLSVSVREPTGMNAGLITRYRVEWSTSETFQPMCGVGFVTNIKSPVFNVTGLTTGVPYHVRVSAYNVRGWGPPQTTSPAGAVPSSWLECSGVRVRNWKQEPEVKRILEQIREPHYRGYCIENGHQRGSSKRLSVSRGFKQLFQSATKFVRLLQRGVYLATIFYYKDNFLVTADDQFPLVEIQCCSTSIIQDFLWFSKLSCAWQQVPWLRQALSSSLSSSSSLLQNRLNILRAVAQLQSSLGTDDLGQVYFEPLKDRQGNVLLVTLRECSPHSHPPDPPLRWVPMSRLEKSRSHTPLLPEPTAMDTLTEQLKEKLTYHRRSMQQAQPGLYVGILKLCSSVEQLRVLVPQRLPNLLCHARVRNNPHVSREEWGWLQQHTAPPGVSTDRDDDSVNDSSGLEEFVHSLRSAITNLLTRLNIPLYRAYQYRVYTQELLQFGDQLSVLLLLPPSEEFSASYWPLEGAQDAGITMPLQIFELVHFWAYARGFLSQYCQAWLRLELDAYLSQQALREALDSKEVMEARERVGHITQLSKSLEVVWREARWIMDVMQCVRAKRGTSPGAVPLGLVMGGQPPPSSLDASGEGERGDVTMLLLGAVLPPHMLNPQAATEGMNSSLDPVSHDITMSGEILSDLENVLPSPEAYELGVPTEEVQSFPEYLSLPQPEYLGMPQPEYLGMPQTEYLGMPQPEYLGMPQPEYLGMPQPEYLGMPQTEYLGMPQTEYLGMPQPDIFCGVISAPLLPPIPEETHTVPCLQEPDLLHPCSLHEEGVGGKEAVVAGDMLHMLDKLDLCGETLLGFGGLDPPVGPDDFCVLGAECTASLLSSCGPAAADISLEHNQPLFDQATPLGFSDELCEFHEGTKLWAIEGPSMGFLPPSLSPSSSCCGQTVNQSPGLSGESIITEASSRGNIMPVRSVVAWVTPADQQS</sequence>
<dbReference type="InterPro" id="IPR003961">
    <property type="entry name" value="FN3_dom"/>
</dbReference>